<reference evidence="6 7" key="1">
    <citation type="submission" date="2024-05" db="EMBL/GenBank/DDBJ databases">
        <authorList>
            <person name="Duchaud E."/>
        </authorList>
    </citation>
    <scope>NUCLEOTIDE SEQUENCE [LARGE SCALE GENOMIC DNA]</scope>
    <source>
        <strain evidence="6">Ena-SAMPLE-TAB-13-05-2024-13:56:06:370-140305</strain>
    </source>
</reference>
<feature type="domain" description="HTH tetR-type" evidence="5">
    <location>
        <begin position="5"/>
        <end position="65"/>
    </location>
</feature>
<evidence type="ECO:0000256" key="2">
    <source>
        <dbReference type="ARBA" id="ARBA00023125"/>
    </source>
</evidence>
<dbReference type="EMBL" id="CAXJRC010000010">
    <property type="protein sequence ID" value="CAL2105782.1"/>
    <property type="molecule type" value="Genomic_DNA"/>
</dbReference>
<dbReference type="SUPFAM" id="SSF48498">
    <property type="entry name" value="Tetracyclin repressor-like, C-terminal domain"/>
    <property type="match status" value="1"/>
</dbReference>
<sequence length="197" mass="22524">MSKSEKTKAYIIETVAPIFNKNGFSAMSLSKITEATGLTKGAIYGHFTNKEELAVEAYKFSVRRVLKDMNKKVNEGKTPLEMLLKLAAFYETYYEYNIQYGGCPILNIGVDSGHQNTIIAEVVRSYNTRILDKFSQLVEKGKESGELREEVNSMQYAKRFFYMVEGAVYMAFIMQDKSYLLDLSATMEQMILNEMKQ</sequence>
<dbReference type="SUPFAM" id="SSF46689">
    <property type="entry name" value="Homeodomain-like"/>
    <property type="match status" value="1"/>
</dbReference>
<dbReference type="PANTHER" id="PTHR47506:SF3">
    <property type="entry name" value="HTH-TYPE TRANSCRIPTIONAL REGULATOR LMRA"/>
    <property type="match status" value="1"/>
</dbReference>
<keyword evidence="3" id="KW-0804">Transcription</keyword>
<evidence type="ECO:0000256" key="4">
    <source>
        <dbReference type="PROSITE-ProRule" id="PRU00335"/>
    </source>
</evidence>
<comment type="caution">
    <text evidence="6">The sequence shown here is derived from an EMBL/GenBank/DDBJ whole genome shotgun (WGS) entry which is preliminary data.</text>
</comment>
<dbReference type="PROSITE" id="PS01081">
    <property type="entry name" value="HTH_TETR_1"/>
    <property type="match status" value="1"/>
</dbReference>
<keyword evidence="1" id="KW-0805">Transcription regulation</keyword>
<feature type="DNA-binding region" description="H-T-H motif" evidence="4">
    <location>
        <begin position="28"/>
        <end position="47"/>
    </location>
</feature>
<dbReference type="PANTHER" id="PTHR47506">
    <property type="entry name" value="TRANSCRIPTIONAL REGULATORY PROTEIN"/>
    <property type="match status" value="1"/>
</dbReference>
<dbReference type="InterPro" id="IPR009057">
    <property type="entry name" value="Homeodomain-like_sf"/>
</dbReference>
<evidence type="ECO:0000259" key="5">
    <source>
        <dbReference type="PROSITE" id="PS50977"/>
    </source>
</evidence>
<dbReference type="Pfam" id="PF00440">
    <property type="entry name" value="TetR_N"/>
    <property type="match status" value="1"/>
</dbReference>
<dbReference type="PROSITE" id="PS50977">
    <property type="entry name" value="HTH_TETR_2"/>
    <property type="match status" value="1"/>
</dbReference>
<evidence type="ECO:0000256" key="1">
    <source>
        <dbReference type="ARBA" id="ARBA00023015"/>
    </source>
</evidence>
<evidence type="ECO:0000313" key="6">
    <source>
        <dbReference type="EMBL" id="CAL2105782.1"/>
    </source>
</evidence>
<dbReference type="InterPro" id="IPR011075">
    <property type="entry name" value="TetR_C"/>
</dbReference>
<gene>
    <name evidence="6" type="ORF">T190115A13A_190026</name>
</gene>
<organism evidence="6 7">
    <name type="scientific">Tenacibaculum vairaonense</name>
    <dbReference type="NCBI Taxonomy" id="3137860"/>
    <lineage>
        <taxon>Bacteria</taxon>
        <taxon>Pseudomonadati</taxon>
        <taxon>Bacteroidota</taxon>
        <taxon>Flavobacteriia</taxon>
        <taxon>Flavobacteriales</taxon>
        <taxon>Flavobacteriaceae</taxon>
        <taxon>Tenacibaculum</taxon>
    </lineage>
</organism>
<dbReference type="InterPro" id="IPR036271">
    <property type="entry name" value="Tet_transcr_reg_TetR-rel_C_sf"/>
</dbReference>
<dbReference type="PRINTS" id="PR00455">
    <property type="entry name" value="HTHTETR"/>
</dbReference>
<accession>A0ABM9PJG7</accession>
<name>A0ABM9PJG7_9FLAO</name>
<keyword evidence="2 4" id="KW-0238">DNA-binding</keyword>
<dbReference type="RefSeq" id="WP_348703723.1">
    <property type="nucleotide sequence ID" value="NZ_CAXIYA010000011.1"/>
</dbReference>
<dbReference type="Proteomes" id="UP001497602">
    <property type="component" value="Unassembled WGS sequence"/>
</dbReference>
<dbReference type="InterPro" id="IPR001647">
    <property type="entry name" value="HTH_TetR"/>
</dbReference>
<dbReference type="Gene3D" id="1.10.357.10">
    <property type="entry name" value="Tetracycline Repressor, domain 2"/>
    <property type="match status" value="1"/>
</dbReference>
<keyword evidence="7" id="KW-1185">Reference proteome</keyword>
<protein>
    <submittedName>
        <fullName evidence="6">TetR/AcrR family transcriptional regulator, transcriptional repressor for nem operon</fullName>
    </submittedName>
</protein>
<dbReference type="Pfam" id="PF16925">
    <property type="entry name" value="TetR_C_13"/>
    <property type="match status" value="1"/>
</dbReference>
<evidence type="ECO:0000313" key="7">
    <source>
        <dbReference type="Proteomes" id="UP001497602"/>
    </source>
</evidence>
<dbReference type="InterPro" id="IPR023772">
    <property type="entry name" value="DNA-bd_HTH_TetR-type_CS"/>
</dbReference>
<evidence type="ECO:0000256" key="3">
    <source>
        <dbReference type="ARBA" id="ARBA00023163"/>
    </source>
</evidence>
<proteinExistence type="predicted"/>